<evidence type="ECO:0000313" key="4">
    <source>
        <dbReference type="WBParaSite" id="NBR_0001920401-mRNA-1"/>
    </source>
</evidence>
<dbReference type="PANTHER" id="PTHR10668:SF103">
    <property type="entry name" value="PYRIDINE NUCLEOTIDE-DISULFIDE OXIDOREDUCTASE DOMAIN-CONTAINING PROTEIN 2"/>
    <property type="match status" value="1"/>
</dbReference>
<dbReference type="WBParaSite" id="NBR_0001920401-mRNA-1">
    <property type="protein sequence ID" value="NBR_0001920401-mRNA-1"/>
    <property type="gene ID" value="NBR_0001920401"/>
</dbReference>
<sequence length="190" mass="21246">MQSGALAFTRRLSSSPRDIYDVIVIGGGHNGLTAAAYMAKAGKRVCVLERREVIGGAAVTEEIIPGFKFSRASYLLSLLRPIVINDLQLKKHGLRYHIRNPSSFTPIRGSHESLLLGLDMKENQKEIAKFSKHDAEVFPKYEEFIHRTVCALEPLMDQVPLNLHEPNNFQLLRNAWKVLKAGKSNCAHIA</sequence>
<dbReference type="SUPFAM" id="SSF51905">
    <property type="entry name" value="FAD/NAD(P)-binding domain"/>
    <property type="match status" value="1"/>
</dbReference>
<dbReference type="EMBL" id="UYSL01023977">
    <property type="protein sequence ID" value="VDL82934.1"/>
    <property type="molecule type" value="Genomic_DNA"/>
</dbReference>
<accession>A0A0N4YPN3</accession>
<name>A0A0N4YPN3_NIPBR</name>
<organism evidence="4">
    <name type="scientific">Nippostrongylus brasiliensis</name>
    <name type="common">Rat hookworm</name>
    <dbReference type="NCBI Taxonomy" id="27835"/>
    <lineage>
        <taxon>Eukaryota</taxon>
        <taxon>Metazoa</taxon>
        <taxon>Ecdysozoa</taxon>
        <taxon>Nematoda</taxon>
        <taxon>Chromadorea</taxon>
        <taxon>Rhabditida</taxon>
        <taxon>Rhabditina</taxon>
        <taxon>Rhabditomorpha</taxon>
        <taxon>Strongyloidea</taxon>
        <taxon>Heligmosomidae</taxon>
        <taxon>Nippostrongylus</taxon>
    </lineage>
</organism>
<comment type="similarity">
    <text evidence="1">Belongs to the carotenoid/retinoid oxidoreductase family.</text>
</comment>
<dbReference type="Gene3D" id="3.50.50.60">
    <property type="entry name" value="FAD/NAD(P)-binding domain"/>
    <property type="match status" value="1"/>
</dbReference>
<evidence type="ECO:0000313" key="3">
    <source>
        <dbReference type="Proteomes" id="UP000271162"/>
    </source>
</evidence>
<dbReference type="STRING" id="27835.A0A0N4YPN3"/>
<gene>
    <name evidence="2" type="ORF">NBR_LOCUS19205</name>
</gene>
<dbReference type="Pfam" id="PF13450">
    <property type="entry name" value="NAD_binding_8"/>
    <property type="match status" value="1"/>
</dbReference>
<evidence type="ECO:0000313" key="2">
    <source>
        <dbReference type="EMBL" id="VDL82934.1"/>
    </source>
</evidence>
<keyword evidence="3" id="KW-1185">Reference proteome</keyword>
<dbReference type="PANTHER" id="PTHR10668">
    <property type="entry name" value="PHYTOENE DEHYDROGENASE"/>
    <property type="match status" value="1"/>
</dbReference>
<evidence type="ECO:0000256" key="1">
    <source>
        <dbReference type="ARBA" id="ARBA00006046"/>
    </source>
</evidence>
<dbReference type="PRINTS" id="PR00411">
    <property type="entry name" value="PNDRDTASEI"/>
</dbReference>
<reference evidence="2 3" key="2">
    <citation type="submission" date="2018-11" db="EMBL/GenBank/DDBJ databases">
        <authorList>
            <consortium name="Pathogen Informatics"/>
        </authorList>
    </citation>
    <scope>NUCLEOTIDE SEQUENCE [LARGE SCALE GENOMIC DNA]</scope>
</reference>
<dbReference type="Proteomes" id="UP000271162">
    <property type="component" value="Unassembled WGS sequence"/>
</dbReference>
<dbReference type="AlphaFoldDB" id="A0A0N4YPN3"/>
<reference evidence="4" key="1">
    <citation type="submission" date="2017-02" db="UniProtKB">
        <authorList>
            <consortium name="WormBaseParasite"/>
        </authorList>
    </citation>
    <scope>IDENTIFICATION</scope>
</reference>
<dbReference type="InterPro" id="IPR036188">
    <property type="entry name" value="FAD/NAD-bd_sf"/>
</dbReference>
<protein>
    <submittedName>
        <fullName evidence="4">Pyridine nucleotide-disulfide oxidoreductase domain-containing protein 2</fullName>
    </submittedName>
</protein>
<proteinExistence type="inferred from homology"/>